<dbReference type="OrthoDB" id="7416254at2759"/>
<accession>A0A814H0C2</accession>
<reference evidence="1" key="1">
    <citation type="submission" date="2021-02" db="EMBL/GenBank/DDBJ databases">
        <authorList>
            <person name="Nowell W R."/>
        </authorList>
    </citation>
    <scope>NUCLEOTIDE SEQUENCE</scope>
    <source>
        <strain evidence="1">Ploen Becks lab</strain>
    </source>
</reference>
<organism evidence="1 2">
    <name type="scientific">Brachionus calyciflorus</name>
    <dbReference type="NCBI Taxonomy" id="104777"/>
    <lineage>
        <taxon>Eukaryota</taxon>
        <taxon>Metazoa</taxon>
        <taxon>Spiralia</taxon>
        <taxon>Gnathifera</taxon>
        <taxon>Rotifera</taxon>
        <taxon>Eurotatoria</taxon>
        <taxon>Monogononta</taxon>
        <taxon>Pseudotrocha</taxon>
        <taxon>Ploima</taxon>
        <taxon>Brachionidae</taxon>
        <taxon>Brachionus</taxon>
    </lineage>
</organism>
<dbReference type="Proteomes" id="UP000663879">
    <property type="component" value="Unassembled WGS sequence"/>
</dbReference>
<keyword evidence="2" id="KW-1185">Reference proteome</keyword>
<dbReference type="AlphaFoldDB" id="A0A814H0C2"/>
<sequence>MEDNEFTIPYENCINRKGGAAILIDNYIFNYHSYNEDEGSEHWRCANRPCKVSATTRDGLARLNGKEHMDDVLTDIDIKMMRKLQQLREQAMYTDTAIPKLYARAIGELNADGVDSEYLALFFPKLTSIQKTLYKFRNLNTPAPVDDTDDIVLDGEYILCQDEVEVVVVDVVVVEAEEELHAQFNQMK</sequence>
<evidence type="ECO:0000313" key="2">
    <source>
        <dbReference type="Proteomes" id="UP000663879"/>
    </source>
</evidence>
<feature type="non-terminal residue" evidence="1">
    <location>
        <position position="188"/>
    </location>
</feature>
<evidence type="ECO:0008006" key="3">
    <source>
        <dbReference type="Google" id="ProtNLM"/>
    </source>
</evidence>
<protein>
    <recommendedName>
        <fullName evidence="3">FLYWCH-type domain-containing protein</fullName>
    </recommendedName>
</protein>
<proteinExistence type="predicted"/>
<gene>
    <name evidence="1" type="ORF">OXX778_LOCUS16552</name>
</gene>
<dbReference type="Gene3D" id="2.20.25.240">
    <property type="match status" value="1"/>
</dbReference>
<dbReference type="EMBL" id="CAJNOC010003945">
    <property type="protein sequence ID" value="CAF1003917.1"/>
    <property type="molecule type" value="Genomic_DNA"/>
</dbReference>
<evidence type="ECO:0000313" key="1">
    <source>
        <dbReference type="EMBL" id="CAF1003917.1"/>
    </source>
</evidence>
<name>A0A814H0C2_9BILA</name>
<comment type="caution">
    <text evidence="1">The sequence shown here is derived from an EMBL/GenBank/DDBJ whole genome shotgun (WGS) entry which is preliminary data.</text>
</comment>